<proteinExistence type="predicted"/>
<dbReference type="GO" id="GO:0017056">
    <property type="term" value="F:structural constituent of nuclear pore"/>
    <property type="evidence" value="ECO:0007669"/>
    <property type="project" value="TreeGrafter"/>
</dbReference>
<organism evidence="6 7">
    <name type="scientific">Chlorella sorokiniana</name>
    <name type="common">Freshwater green alga</name>
    <dbReference type="NCBI Taxonomy" id="3076"/>
    <lineage>
        <taxon>Eukaryota</taxon>
        <taxon>Viridiplantae</taxon>
        <taxon>Chlorophyta</taxon>
        <taxon>core chlorophytes</taxon>
        <taxon>Trebouxiophyceae</taxon>
        <taxon>Chlorellales</taxon>
        <taxon>Chlorellaceae</taxon>
        <taxon>Chlorella clade</taxon>
        <taxon>Chlorella</taxon>
    </lineage>
</organism>
<dbReference type="OrthoDB" id="6162375at2759"/>
<dbReference type="Pfam" id="PF13874">
    <property type="entry name" value="Nup54"/>
    <property type="match status" value="1"/>
</dbReference>
<keyword evidence="7" id="KW-1185">Reference proteome</keyword>
<evidence type="ECO:0000256" key="1">
    <source>
        <dbReference type="ARBA" id="ARBA00004123"/>
    </source>
</evidence>
<sequence length="273" mass="29627">MTPLAFAGAAPAAPDLSAIRELESIKDSYVAGPTNQRYRFQHLLLNVVDNPAARVKPAGVDELQWREALQRAGGADNPDHLWPVLAHGFKDLLARKAAQDAAIKEHSERLESLRQMAAQLASRQETVLRDQLEAVRRRHVQLCHQLLRVLRHVDALEGRFAQAVGYRGATPKEVMQRLTVQLGEIEAALAPSPANGGGLQGKVKALAAAARLRAGAPGSGALPKLEVQVEAGALDQMFGILSQYTEALGKLNEVLRRAERDVGILEMKASERS</sequence>
<evidence type="ECO:0000256" key="4">
    <source>
        <dbReference type="SAM" id="Coils"/>
    </source>
</evidence>
<dbReference type="Gene3D" id="1.20.58.60">
    <property type="match status" value="1"/>
</dbReference>
<accession>A0A2P6U3P1</accession>
<dbReference type="InterPro" id="IPR024864">
    <property type="entry name" value="Nup54/Nup57/Nup44"/>
</dbReference>
<comment type="caution">
    <text evidence="6">The sequence shown here is derived from an EMBL/GenBank/DDBJ whole genome shotgun (WGS) entry which is preliminary data.</text>
</comment>
<name>A0A2P6U3P1_CHLSO</name>
<evidence type="ECO:0000256" key="3">
    <source>
        <dbReference type="ARBA" id="ARBA00023242"/>
    </source>
</evidence>
<dbReference type="PANTHER" id="PTHR13000">
    <property type="entry name" value="NUCLEOPORIN P54"/>
    <property type="match status" value="1"/>
</dbReference>
<dbReference type="PANTHER" id="PTHR13000:SF0">
    <property type="entry name" value="NUCLEOPORIN P54"/>
    <property type="match status" value="1"/>
</dbReference>
<reference evidence="6 7" key="1">
    <citation type="journal article" date="2018" name="Plant J.">
        <title>Genome sequences of Chlorella sorokiniana UTEX 1602 and Micractinium conductrix SAG 241.80: implications to maltose excretion by a green alga.</title>
        <authorList>
            <person name="Arriola M.B."/>
            <person name="Velmurugan N."/>
            <person name="Zhang Y."/>
            <person name="Plunkett M.H."/>
            <person name="Hondzo H."/>
            <person name="Barney B.M."/>
        </authorList>
    </citation>
    <scope>NUCLEOTIDE SEQUENCE [LARGE SCALE GENOMIC DNA]</scope>
    <source>
        <strain evidence="7">UTEX 1602</strain>
    </source>
</reference>
<feature type="domain" description="Nucleoporin Nup54 alpha-helical" evidence="5">
    <location>
        <begin position="56"/>
        <end position="161"/>
    </location>
</feature>
<evidence type="ECO:0000259" key="5">
    <source>
        <dbReference type="Pfam" id="PF13874"/>
    </source>
</evidence>
<evidence type="ECO:0000313" key="7">
    <source>
        <dbReference type="Proteomes" id="UP000239899"/>
    </source>
</evidence>
<evidence type="ECO:0000313" key="6">
    <source>
        <dbReference type="EMBL" id="PRW60937.1"/>
    </source>
</evidence>
<dbReference type="GO" id="GO:0044613">
    <property type="term" value="C:nuclear pore central transport channel"/>
    <property type="evidence" value="ECO:0007669"/>
    <property type="project" value="TreeGrafter"/>
</dbReference>
<comment type="subcellular location">
    <subcellularLocation>
        <location evidence="1">Nucleus</location>
    </subcellularLocation>
</comment>
<feature type="coiled-coil region" evidence="4">
    <location>
        <begin position="241"/>
        <end position="268"/>
    </location>
</feature>
<gene>
    <name evidence="6" type="ORF">C2E21_0157</name>
</gene>
<feature type="coiled-coil region" evidence="4">
    <location>
        <begin position="96"/>
        <end position="123"/>
    </location>
</feature>
<dbReference type="InterPro" id="IPR025712">
    <property type="entry name" value="Nup54_alpha-helical_dom"/>
</dbReference>
<dbReference type="AlphaFoldDB" id="A0A2P6U3P1"/>
<protein>
    <submittedName>
        <fullName evidence="6">Nuclear pore complex NUP54</fullName>
    </submittedName>
</protein>
<dbReference type="GO" id="GO:0006999">
    <property type="term" value="P:nuclear pore organization"/>
    <property type="evidence" value="ECO:0007669"/>
    <property type="project" value="TreeGrafter"/>
</dbReference>
<dbReference type="GO" id="GO:0036228">
    <property type="term" value="P:protein localization to nuclear inner membrane"/>
    <property type="evidence" value="ECO:0007669"/>
    <property type="project" value="TreeGrafter"/>
</dbReference>
<dbReference type="GO" id="GO:0006607">
    <property type="term" value="P:NLS-bearing protein import into nucleus"/>
    <property type="evidence" value="ECO:0007669"/>
    <property type="project" value="TreeGrafter"/>
</dbReference>
<dbReference type="Proteomes" id="UP000239899">
    <property type="component" value="Unassembled WGS sequence"/>
</dbReference>
<keyword evidence="2" id="KW-0813">Transport</keyword>
<evidence type="ECO:0000256" key="2">
    <source>
        <dbReference type="ARBA" id="ARBA00022448"/>
    </source>
</evidence>
<dbReference type="STRING" id="3076.A0A2P6U3P1"/>
<keyword evidence="3" id="KW-0539">Nucleus</keyword>
<dbReference type="EMBL" id="LHPG02000001">
    <property type="protein sequence ID" value="PRW60937.1"/>
    <property type="molecule type" value="Genomic_DNA"/>
</dbReference>
<keyword evidence="4" id="KW-0175">Coiled coil</keyword>